<comment type="caution">
    <text evidence="2">The sequence shown here is derived from an EMBL/GenBank/DDBJ whole genome shotgun (WGS) entry which is preliminary data.</text>
</comment>
<dbReference type="Pfam" id="PF00534">
    <property type="entry name" value="Glycos_transf_1"/>
    <property type="match status" value="1"/>
</dbReference>
<dbReference type="InterPro" id="IPR001296">
    <property type="entry name" value="Glyco_trans_1"/>
</dbReference>
<dbReference type="CDD" id="cd03801">
    <property type="entry name" value="GT4_PimA-like"/>
    <property type="match status" value="1"/>
</dbReference>
<protein>
    <recommendedName>
        <fullName evidence="1">Glycosyl transferase family 1 domain-containing protein</fullName>
    </recommendedName>
</protein>
<evidence type="ECO:0000313" key="3">
    <source>
        <dbReference type="Proteomes" id="UP001500507"/>
    </source>
</evidence>
<dbReference type="PANTHER" id="PTHR12526">
    <property type="entry name" value="GLYCOSYLTRANSFERASE"/>
    <property type="match status" value="1"/>
</dbReference>
<sequence>MKIGLVLSNPPAYSETFFNAKIKGLQERGFSVTLYVDRHDKKYKLSNVRSAPYAGRNLVRLAFSVITTIIAYTFYTSRLVKFWKLERDRGSKASLIVKKMYLFQHVLKAKADWLHFGFGTMAVGKEYVAEAIDAKMAVSLRGFDINVYPLKHTNIYHLMWSQLDKVHSISNDLLEKAYALGLPKKCPIQIITPAIKVCESIDTNMDFSKPVELLTIARLHYIKNIDILIEAAYQLRESGFDFVWNVIGNGDERDWERYLFHIHQRNLENHVFLLGKKSHKDTLIRLKQCDMYVQTSYTEGFCNALLEAQGYGKLCISFDTGALKENILEGETGWVVKNYTAEDLKNKIIEIYNLPQHHKERVLENARQRVKVHFNLEKQKEEFAHFYQN</sequence>
<dbReference type="RefSeq" id="WP_343763105.1">
    <property type="nucleotide sequence ID" value="NZ_BAAAFG010000002.1"/>
</dbReference>
<keyword evidence="3" id="KW-1185">Reference proteome</keyword>
<evidence type="ECO:0000313" key="2">
    <source>
        <dbReference type="EMBL" id="GAA0871224.1"/>
    </source>
</evidence>
<dbReference type="Gene3D" id="3.40.50.2000">
    <property type="entry name" value="Glycogen Phosphorylase B"/>
    <property type="match status" value="2"/>
</dbReference>
<dbReference type="Proteomes" id="UP001500507">
    <property type="component" value="Unassembled WGS sequence"/>
</dbReference>
<accession>A0ABN1MDP4</accession>
<name>A0ABN1MDP4_9FLAO</name>
<feature type="domain" description="Glycosyl transferase family 1" evidence="1">
    <location>
        <begin position="208"/>
        <end position="369"/>
    </location>
</feature>
<dbReference type="PANTHER" id="PTHR12526:SF630">
    <property type="entry name" value="GLYCOSYLTRANSFERASE"/>
    <property type="match status" value="1"/>
</dbReference>
<proteinExistence type="predicted"/>
<organism evidence="2 3">
    <name type="scientific">Gangjinia marincola</name>
    <dbReference type="NCBI Taxonomy" id="578463"/>
    <lineage>
        <taxon>Bacteria</taxon>
        <taxon>Pseudomonadati</taxon>
        <taxon>Bacteroidota</taxon>
        <taxon>Flavobacteriia</taxon>
        <taxon>Flavobacteriales</taxon>
        <taxon>Flavobacteriaceae</taxon>
        <taxon>Gangjinia</taxon>
    </lineage>
</organism>
<evidence type="ECO:0000259" key="1">
    <source>
        <dbReference type="Pfam" id="PF00534"/>
    </source>
</evidence>
<gene>
    <name evidence="2" type="ORF">GCM10009117_03700</name>
</gene>
<dbReference type="EMBL" id="BAAAFG010000002">
    <property type="protein sequence ID" value="GAA0871224.1"/>
    <property type="molecule type" value="Genomic_DNA"/>
</dbReference>
<reference evidence="2 3" key="1">
    <citation type="journal article" date="2019" name="Int. J. Syst. Evol. Microbiol.">
        <title>The Global Catalogue of Microorganisms (GCM) 10K type strain sequencing project: providing services to taxonomists for standard genome sequencing and annotation.</title>
        <authorList>
            <consortium name="The Broad Institute Genomics Platform"/>
            <consortium name="The Broad Institute Genome Sequencing Center for Infectious Disease"/>
            <person name="Wu L."/>
            <person name="Ma J."/>
        </authorList>
    </citation>
    <scope>NUCLEOTIDE SEQUENCE [LARGE SCALE GENOMIC DNA]</scope>
    <source>
        <strain evidence="2 3">JCM 16082</strain>
    </source>
</reference>
<dbReference type="SUPFAM" id="SSF53756">
    <property type="entry name" value="UDP-Glycosyltransferase/glycogen phosphorylase"/>
    <property type="match status" value="1"/>
</dbReference>